<keyword evidence="4" id="KW-0732">Signal</keyword>
<dbReference type="GO" id="GO:0015144">
    <property type="term" value="F:carbohydrate transmembrane transporter activity"/>
    <property type="evidence" value="ECO:0007669"/>
    <property type="project" value="InterPro"/>
</dbReference>
<dbReference type="PATRIC" id="fig|1609559.3.peg.1294"/>
<dbReference type="AlphaFoldDB" id="A0A127B9S7"/>
<dbReference type="EMBL" id="CP010835">
    <property type="protein sequence ID" value="AMM54112.1"/>
    <property type="molecule type" value="Genomic_DNA"/>
</dbReference>
<dbReference type="Proteomes" id="UP000070587">
    <property type="component" value="Chromosome"/>
</dbReference>
<dbReference type="RefSeq" id="WP_068322351.1">
    <property type="nucleotide sequence ID" value="NZ_CP010835.1"/>
</dbReference>
<evidence type="ECO:0000256" key="3">
    <source>
        <dbReference type="ARBA" id="ARBA00022597"/>
    </source>
</evidence>
<evidence type="ECO:0000256" key="2">
    <source>
        <dbReference type="ARBA" id="ARBA00022448"/>
    </source>
</evidence>
<dbReference type="STRING" id="1609559.TQ32_06195"/>
<keyword evidence="3" id="KW-0762">Sugar transport</keyword>
<dbReference type="KEGG" id="pyc:TQ32_06195"/>
<dbReference type="GO" id="GO:0042956">
    <property type="term" value="P:maltodextrin transmembrane transport"/>
    <property type="evidence" value="ECO:0007669"/>
    <property type="project" value="TreeGrafter"/>
</dbReference>
<evidence type="ECO:0000256" key="1">
    <source>
        <dbReference type="ARBA" id="ARBA00008520"/>
    </source>
</evidence>
<dbReference type="GO" id="GO:0055052">
    <property type="term" value="C:ATP-binding cassette (ABC) transporter complex, substrate-binding subunit-containing"/>
    <property type="evidence" value="ECO:0007669"/>
    <property type="project" value="TreeGrafter"/>
</dbReference>
<dbReference type="GO" id="GO:1901982">
    <property type="term" value="F:maltose binding"/>
    <property type="evidence" value="ECO:0007669"/>
    <property type="project" value="TreeGrafter"/>
</dbReference>
<gene>
    <name evidence="6" type="ORF">TQ32_06195</name>
</gene>
<dbReference type="InterPro" id="IPR006059">
    <property type="entry name" value="SBP"/>
</dbReference>
<dbReference type="PROSITE" id="PS51257">
    <property type="entry name" value="PROKAR_LIPOPROTEIN"/>
    <property type="match status" value="1"/>
</dbReference>
<accession>A0A127B9S7</accession>
<dbReference type="Gene3D" id="3.40.190.10">
    <property type="entry name" value="Periplasmic binding protein-like II"/>
    <property type="match status" value="2"/>
</dbReference>
<dbReference type="GeneID" id="28491407"/>
<proteinExistence type="inferred from homology"/>
<dbReference type="SUPFAM" id="SSF53850">
    <property type="entry name" value="Periplasmic binding protein-like II"/>
    <property type="match status" value="1"/>
</dbReference>
<dbReference type="GO" id="GO:0015768">
    <property type="term" value="P:maltose transport"/>
    <property type="evidence" value="ECO:0007669"/>
    <property type="project" value="TreeGrafter"/>
</dbReference>
<evidence type="ECO:0000256" key="5">
    <source>
        <dbReference type="SAM" id="MobiDB-lite"/>
    </source>
</evidence>
<reference evidence="6 7" key="2">
    <citation type="journal article" date="2016" name="Int. J. Syst. Evol. Microbiol.">
        <title>Pyrococcus kukulkanii sp. nov., a hyperthermophilic, piezophilic archaeon isolated from a deep-sea hydrothermal vent.</title>
        <authorList>
            <person name="Callac N."/>
            <person name="Oger P."/>
            <person name="Lesongeur F."/>
            <person name="Rattray J.E."/>
            <person name="Vannier P."/>
            <person name="Michoud G."/>
            <person name="Beauverger M."/>
            <person name="Gayet N."/>
            <person name="Rouxel O."/>
            <person name="Jebbar M."/>
            <person name="Godfroy A."/>
        </authorList>
    </citation>
    <scope>NUCLEOTIDE SEQUENCE [LARGE SCALE GENOMIC DNA]</scope>
    <source>
        <strain evidence="6 7">NCB100</strain>
    </source>
</reference>
<name>A0A127B9S7_9EURY</name>
<feature type="compositionally biased region" description="Low complexity" evidence="5">
    <location>
        <begin position="30"/>
        <end position="67"/>
    </location>
</feature>
<reference evidence="7" key="1">
    <citation type="submission" date="2015-02" db="EMBL/GenBank/DDBJ databases">
        <title>Pyrococcus kukulkanii sp. nov., a novel hyperthermophilic archaeon isolated from a deep-sea hydrothermal vent at the Guaymas Basin.</title>
        <authorList>
            <person name="Oger P.M."/>
            <person name="Callac N."/>
            <person name="Jebbar M."/>
            <person name="Godfroy A."/>
        </authorList>
    </citation>
    <scope>NUCLEOTIDE SEQUENCE [LARGE SCALE GENOMIC DNA]</scope>
    <source>
        <strain evidence="7">NCB100</strain>
    </source>
</reference>
<evidence type="ECO:0000256" key="4">
    <source>
        <dbReference type="ARBA" id="ARBA00022729"/>
    </source>
</evidence>
<feature type="region of interest" description="Disordered" evidence="5">
    <location>
        <begin position="26"/>
        <end position="67"/>
    </location>
</feature>
<sequence length="443" mass="48810">MKKTLFALLLVYVVAFAAIASGCIGGETATPTTSSPPQTTTTPESTSSPTETTTSSPPTETTTTPTTQEKVTIVIWHALGPNELKAFEDLIAEFEIEHPNIEIKLEQKADLETALKAAIPAGQGPDLFLWAHDWIGKFAEAGLLEPIDEYITPEILNKFSPMAQSAIEYNGHYYAMPYAAETVALIYNKDMVPNPPKTFEEMKAIMEKYYNEAEGTYGLATPIDPYFLSGWVHAFGGYYFDDKTKTPGLDKPETLQGFKFFFEQIFPYVAKTQDYNAQVSLFLDGKAPMMINGPWSIPDVKKAGINFGIVPLPPIDDKHRPHPYGGVRLIYVAKLSDKSKKDAIWTFLKWFTTTPDVIKTLSLQNGYIPVLTEVLNDPEIQSDPVLYGFGQAVQYAIPMPKSPEMGAVWGPVGTAITDIIAGKKTIEQALTDAQKEILESLSG</sequence>
<dbReference type="CDD" id="cd13657">
    <property type="entry name" value="PBP2_Maltodextrin"/>
    <property type="match status" value="1"/>
</dbReference>
<organism evidence="6 7">
    <name type="scientific">Pyrococcus kukulkanii</name>
    <dbReference type="NCBI Taxonomy" id="1609559"/>
    <lineage>
        <taxon>Archaea</taxon>
        <taxon>Methanobacteriati</taxon>
        <taxon>Methanobacteriota</taxon>
        <taxon>Thermococci</taxon>
        <taxon>Thermococcales</taxon>
        <taxon>Thermococcaceae</taxon>
        <taxon>Pyrococcus</taxon>
    </lineage>
</organism>
<dbReference type="OrthoDB" id="42146at2157"/>
<dbReference type="InterPro" id="IPR006060">
    <property type="entry name" value="Maltose/Cyclodextrin-bd"/>
</dbReference>
<dbReference type="PANTHER" id="PTHR30061:SF50">
    <property type="entry name" value="MALTOSE_MALTODEXTRIN-BINDING PERIPLASMIC PROTEIN"/>
    <property type="match status" value="1"/>
</dbReference>
<evidence type="ECO:0000313" key="7">
    <source>
        <dbReference type="Proteomes" id="UP000070587"/>
    </source>
</evidence>
<keyword evidence="2" id="KW-0813">Transport</keyword>
<comment type="similarity">
    <text evidence="1">Belongs to the bacterial solute-binding protein 1 family.</text>
</comment>
<evidence type="ECO:0000313" key="6">
    <source>
        <dbReference type="EMBL" id="AMM54112.1"/>
    </source>
</evidence>
<dbReference type="PRINTS" id="PR00181">
    <property type="entry name" value="MALTOSEBP"/>
</dbReference>
<protein>
    <submittedName>
        <fullName evidence="6">Maltotriose-binding protein</fullName>
    </submittedName>
</protein>
<dbReference type="PANTHER" id="PTHR30061">
    <property type="entry name" value="MALTOSE-BINDING PERIPLASMIC PROTEIN"/>
    <property type="match status" value="1"/>
</dbReference>
<dbReference type="Pfam" id="PF13416">
    <property type="entry name" value="SBP_bac_8"/>
    <property type="match status" value="1"/>
</dbReference>